<keyword evidence="3" id="KW-0488">Methylation</keyword>
<dbReference type="PROSITE" id="PS50885">
    <property type="entry name" value="HAMP"/>
    <property type="match status" value="1"/>
</dbReference>
<dbReference type="InterPro" id="IPR003122">
    <property type="entry name" value="Tar_rcpt_lig-bd"/>
</dbReference>
<evidence type="ECO:0000256" key="12">
    <source>
        <dbReference type="SAM" id="MobiDB-lite"/>
    </source>
</evidence>
<dbReference type="GO" id="GO:0007165">
    <property type="term" value="P:signal transduction"/>
    <property type="evidence" value="ECO:0007669"/>
    <property type="project" value="UniProtKB-KW"/>
</dbReference>
<dbReference type="PRINTS" id="PR00260">
    <property type="entry name" value="CHEMTRNSDUCR"/>
</dbReference>
<feature type="region of interest" description="Disordered" evidence="12">
    <location>
        <begin position="533"/>
        <end position="557"/>
    </location>
</feature>
<dbReference type="GO" id="GO:0005886">
    <property type="term" value="C:plasma membrane"/>
    <property type="evidence" value="ECO:0007669"/>
    <property type="project" value="UniProtKB-SubCell"/>
</dbReference>
<proteinExistence type="inferred from homology"/>
<evidence type="ECO:0000256" key="4">
    <source>
        <dbReference type="ARBA" id="ARBA00022500"/>
    </source>
</evidence>
<dbReference type="EMBL" id="RYYV01000019">
    <property type="protein sequence ID" value="RUL71109.1"/>
    <property type="molecule type" value="Genomic_DNA"/>
</dbReference>
<evidence type="ECO:0000259" key="14">
    <source>
        <dbReference type="PROSITE" id="PS50111"/>
    </source>
</evidence>
<gene>
    <name evidence="16" type="ORF">EKH80_19385</name>
</gene>
<dbReference type="CDD" id="cd06225">
    <property type="entry name" value="HAMP"/>
    <property type="match status" value="1"/>
</dbReference>
<keyword evidence="4" id="KW-0145">Chemotaxis</keyword>
<feature type="compositionally biased region" description="Polar residues" evidence="12">
    <location>
        <begin position="294"/>
        <end position="306"/>
    </location>
</feature>
<evidence type="ECO:0000256" key="5">
    <source>
        <dbReference type="ARBA" id="ARBA00022519"/>
    </source>
</evidence>
<name>A0A432M1F9_9GAMM</name>
<evidence type="ECO:0000313" key="16">
    <source>
        <dbReference type="EMBL" id="RUL71109.1"/>
    </source>
</evidence>
<keyword evidence="7 13" id="KW-1133">Transmembrane helix</keyword>
<dbReference type="PANTHER" id="PTHR43531">
    <property type="entry name" value="PROTEIN ICFG"/>
    <property type="match status" value="1"/>
</dbReference>
<dbReference type="FunFam" id="1.10.287.950:FF:000001">
    <property type="entry name" value="Methyl-accepting chemotaxis sensory transducer"/>
    <property type="match status" value="1"/>
</dbReference>
<accession>A0A432M1F9</accession>
<dbReference type="InterPro" id="IPR003660">
    <property type="entry name" value="HAMP_dom"/>
</dbReference>
<evidence type="ECO:0000256" key="10">
    <source>
        <dbReference type="ARBA" id="ARBA00029447"/>
    </source>
</evidence>
<dbReference type="SMART" id="SM00283">
    <property type="entry name" value="MA"/>
    <property type="match status" value="1"/>
</dbReference>
<organism evidence="16 17">
    <name type="scientific">Dyella choica</name>
    <dbReference type="NCBI Taxonomy" id="1927959"/>
    <lineage>
        <taxon>Bacteria</taxon>
        <taxon>Pseudomonadati</taxon>
        <taxon>Pseudomonadota</taxon>
        <taxon>Gammaproteobacteria</taxon>
        <taxon>Lysobacterales</taxon>
        <taxon>Rhodanobacteraceae</taxon>
        <taxon>Dyella</taxon>
    </lineage>
</organism>
<dbReference type="GO" id="GO:0004888">
    <property type="term" value="F:transmembrane signaling receptor activity"/>
    <property type="evidence" value="ECO:0007669"/>
    <property type="project" value="InterPro"/>
</dbReference>
<dbReference type="InterPro" id="IPR004090">
    <property type="entry name" value="Chemotax_Me-accpt_rcpt"/>
</dbReference>
<dbReference type="Gene3D" id="1.10.287.950">
    <property type="entry name" value="Methyl-accepting chemotaxis protein"/>
    <property type="match status" value="1"/>
</dbReference>
<sequence length="557" mass="59537">MKGIFSPRCAMFRLPSGLFRITLRRLLLFRLAGIVVLLLAIGTLCAMALTRADRRIQSVVGDTLAPISHVGRIQSDFNSDFQALSHAVLMRLPSAAEDAATAIKSNRVDIDRYWKPLLQSGLGVQQIALLTLAAEHRKDADQAMDDTLALLQAGQFDIAQLKLASDVQPALVPLQSDFTNLFESALVAGKSAAETQHAANRRGLFVVLAVFAGALLLASLSDGILIRALGARLRLAAAVAQRIARGKLGQPIAVGRNDEIGVLLQALAAMDKQLAEVVRQVRRSATTVRDDAQQLEQNTHALSRRTQSQAASLEESSASMEQMAANVAEAAAMAEQANRVATASRQLAEQGQSIVSETVIAMNAIDRSGQRIAEFVGLINDVAFQTNLLALNAAVEAARAGEHGRGFAVVAAEVRQLAQRCSAAAREVRQSIGESTDAVQDGRRHAQLSGEALANIVASATRVSETVAGMALSGREQKAGIEQVNQAIAGMDGITQENAAVVERNAGMSYAMRNSAEALLRQMDFFRIEENQLQTQQAHPAEAALNPHFEPAWDEAA</sequence>
<evidence type="ECO:0000256" key="9">
    <source>
        <dbReference type="ARBA" id="ARBA00023224"/>
    </source>
</evidence>
<dbReference type="GO" id="GO:0006935">
    <property type="term" value="P:chemotaxis"/>
    <property type="evidence" value="ECO:0007669"/>
    <property type="project" value="UniProtKB-KW"/>
</dbReference>
<comment type="similarity">
    <text evidence="10">Belongs to the methyl-accepting chemotaxis (MCP) protein family.</text>
</comment>
<dbReference type="InterPro" id="IPR051310">
    <property type="entry name" value="MCP_chemotaxis"/>
</dbReference>
<evidence type="ECO:0000256" key="3">
    <source>
        <dbReference type="ARBA" id="ARBA00022481"/>
    </source>
</evidence>
<feature type="region of interest" description="Disordered" evidence="12">
    <location>
        <begin position="289"/>
        <end position="316"/>
    </location>
</feature>
<evidence type="ECO:0000256" key="13">
    <source>
        <dbReference type="SAM" id="Phobius"/>
    </source>
</evidence>
<comment type="caution">
    <text evidence="16">The sequence shown here is derived from an EMBL/GenBank/DDBJ whole genome shotgun (WGS) entry which is preliminary data.</text>
</comment>
<evidence type="ECO:0000256" key="11">
    <source>
        <dbReference type="PROSITE-ProRule" id="PRU00284"/>
    </source>
</evidence>
<feature type="domain" description="HAMP" evidence="15">
    <location>
        <begin position="227"/>
        <end position="279"/>
    </location>
</feature>
<protein>
    <submittedName>
        <fullName evidence="16">HAMP domain-containing protein</fullName>
    </submittedName>
</protein>
<evidence type="ECO:0000256" key="8">
    <source>
        <dbReference type="ARBA" id="ARBA00023136"/>
    </source>
</evidence>
<feature type="compositionally biased region" description="Low complexity" evidence="12">
    <location>
        <begin position="307"/>
        <end position="316"/>
    </location>
</feature>
<keyword evidence="6 13" id="KW-0812">Transmembrane</keyword>
<keyword evidence="8 13" id="KW-0472">Membrane</keyword>
<evidence type="ECO:0000256" key="2">
    <source>
        <dbReference type="ARBA" id="ARBA00022475"/>
    </source>
</evidence>
<evidence type="ECO:0000256" key="7">
    <source>
        <dbReference type="ARBA" id="ARBA00022989"/>
    </source>
</evidence>
<comment type="subcellular location">
    <subcellularLocation>
        <location evidence="1">Cell inner membrane</location>
        <topology evidence="1">Multi-pass membrane protein</topology>
    </subcellularLocation>
</comment>
<keyword evidence="2" id="KW-1003">Cell membrane</keyword>
<feature type="transmembrane region" description="Helical" evidence="13">
    <location>
        <begin position="204"/>
        <end position="226"/>
    </location>
</feature>
<dbReference type="Pfam" id="PF00015">
    <property type="entry name" value="MCPsignal"/>
    <property type="match status" value="1"/>
</dbReference>
<dbReference type="Proteomes" id="UP000274358">
    <property type="component" value="Unassembled WGS sequence"/>
</dbReference>
<reference evidence="16 17" key="1">
    <citation type="submission" date="2018-12" db="EMBL/GenBank/DDBJ databases">
        <title>Dyella dinghuensis sp. nov. DHOA06 and Dyella choica sp. nov. 4M-K27, isolated from forest soil.</title>
        <authorList>
            <person name="Qiu L.-H."/>
            <person name="Gao Z.-H."/>
        </authorList>
    </citation>
    <scope>NUCLEOTIDE SEQUENCE [LARGE SCALE GENOMIC DNA]</scope>
    <source>
        <strain evidence="16 17">4M-K27</strain>
    </source>
</reference>
<evidence type="ECO:0000313" key="17">
    <source>
        <dbReference type="Proteomes" id="UP000274358"/>
    </source>
</evidence>
<dbReference type="SMART" id="SM00304">
    <property type="entry name" value="HAMP"/>
    <property type="match status" value="1"/>
</dbReference>
<dbReference type="Pfam" id="PF02203">
    <property type="entry name" value="TarH"/>
    <property type="match status" value="1"/>
</dbReference>
<feature type="domain" description="Methyl-accepting transducer" evidence="14">
    <location>
        <begin position="284"/>
        <end position="513"/>
    </location>
</feature>
<dbReference type="Pfam" id="PF00672">
    <property type="entry name" value="HAMP"/>
    <property type="match status" value="1"/>
</dbReference>
<keyword evidence="9 11" id="KW-0807">Transducer</keyword>
<feature type="transmembrane region" description="Helical" evidence="13">
    <location>
        <begin position="27"/>
        <end position="49"/>
    </location>
</feature>
<dbReference type="SUPFAM" id="SSF58104">
    <property type="entry name" value="Methyl-accepting chemotaxis protein (MCP) signaling domain"/>
    <property type="match status" value="1"/>
</dbReference>
<keyword evidence="17" id="KW-1185">Reference proteome</keyword>
<evidence type="ECO:0000259" key="15">
    <source>
        <dbReference type="PROSITE" id="PS50885"/>
    </source>
</evidence>
<dbReference type="PROSITE" id="PS50111">
    <property type="entry name" value="CHEMOTAXIS_TRANSDUC_2"/>
    <property type="match status" value="1"/>
</dbReference>
<evidence type="ECO:0000256" key="6">
    <source>
        <dbReference type="ARBA" id="ARBA00022692"/>
    </source>
</evidence>
<dbReference type="AlphaFoldDB" id="A0A432M1F9"/>
<dbReference type="PANTHER" id="PTHR43531:SF11">
    <property type="entry name" value="METHYL-ACCEPTING CHEMOTAXIS PROTEIN 3"/>
    <property type="match status" value="1"/>
</dbReference>
<dbReference type="InterPro" id="IPR004089">
    <property type="entry name" value="MCPsignal_dom"/>
</dbReference>
<evidence type="ECO:0000256" key="1">
    <source>
        <dbReference type="ARBA" id="ARBA00004429"/>
    </source>
</evidence>
<keyword evidence="5" id="KW-0997">Cell inner membrane</keyword>